<feature type="active site" description="Acyl-thioester intermediate" evidence="2">
    <location>
        <position position="170"/>
    </location>
</feature>
<dbReference type="InterPro" id="IPR023365">
    <property type="entry name" value="Sortase_dom-sf"/>
</dbReference>
<dbReference type="NCBIfam" id="TIGR01076">
    <property type="entry name" value="sortase_fam"/>
    <property type="match status" value="1"/>
</dbReference>
<dbReference type="InterPro" id="IPR041999">
    <property type="entry name" value="Sortase_D_1"/>
</dbReference>
<dbReference type="InterPro" id="IPR001261">
    <property type="entry name" value="ArgE/DapE_CS"/>
</dbReference>
<dbReference type="SUPFAM" id="SSF63817">
    <property type="entry name" value="Sortase"/>
    <property type="match status" value="1"/>
</dbReference>
<dbReference type="NCBIfam" id="NF033746">
    <property type="entry name" value="class_D_sortase"/>
    <property type="match status" value="1"/>
</dbReference>
<dbReference type="GO" id="GO:0016787">
    <property type="term" value="F:hydrolase activity"/>
    <property type="evidence" value="ECO:0007669"/>
    <property type="project" value="UniProtKB-KW"/>
</dbReference>
<dbReference type="Proteomes" id="UP000242949">
    <property type="component" value="Unassembled WGS sequence"/>
</dbReference>
<gene>
    <name evidence="3" type="ORF">SAMN05421734_10779</name>
</gene>
<feature type="active site" description="Proton donor/acceptor" evidence="2">
    <location>
        <position position="112"/>
    </location>
</feature>
<keyword evidence="4" id="KW-1185">Reference proteome</keyword>
<evidence type="ECO:0000313" key="4">
    <source>
        <dbReference type="Proteomes" id="UP000242949"/>
    </source>
</evidence>
<sequence length="192" mass="20889">MKKLASLFIIVGIVFLAIFGYQYYQIQAAGQQSLEQAEQALSTERFSDGDALDVDEFEASIGDSIGLLSIDTIDATLPIVAGTNPDELDKGVGHHSSTAYPGQNDQILLSGHRDTVFTRLGEVEVGDIISVELPYGTFEYEMVDSKIVDADDTTVIGSTAPDEELIISTCYPFGYLGNAPDRYVLYAVPYEE</sequence>
<dbReference type="RefSeq" id="WP_090796261.1">
    <property type="nucleotide sequence ID" value="NZ_FMYI01000007.1"/>
</dbReference>
<dbReference type="PROSITE" id="PS00758">
    <property type="entry name" value="ARGE_DAPE_CPG2_1"/>
    <property type="match status" value="1"/>
</dbReference>
<evidence type="ECO:0000256" key="2">
    <source>
        <dbReference type="PIRSR" id="PIRSR605754-1"/>
    </source>
</evidence>
<accession>A0A1G6L3D1</accession>
<evidence type="ECO:0000256" key="1">
    <source>
        <dbReference type="ARBA" id="ARBA00022801"/>
    </source>
</evidence>
<dbReference type="AlphaFoldDB" id="A0A1G6L3D1"/>
<evidence type="ECO:0000313" key="3">
    <source>
        <dbReference type="EMBL" id="SDC37663.1"/>
    </source>
</evidence>
<dbReference type="OrthoDB" id="165822at2"/>
<name>A0A1G6L3D1_9BACI</name>
<keyword evidence="1" id="KW-0378">Hydrolase</keyword>
<dbReference type="CDD" id="cd05828">
    <property type="entry name" value="Sortase_D_1"/>
    <property type="match status" value="1"/>
</dbReference>
<proteinExistence type="predicted"/>
<organism evidence="3 4">
    <name type="scientific">Pelagirhabdus alkalitolerans</name>
    <dbReference type="NCBI Taxonomy" id="1612202"/>
    <lineage>
        <taxon>Bacteria</taxon>
        <taxon>Bacillati</taxon>
        <taxon>Bacillota</taxon>
        <taxon>Bacilli</taxon>
        <taxon>Bacillales</taxon>
        <taxon>Bacillaceae</taxon>
        <taxon>Pelagirhabdus</taxon>
    </lineage>
</organism>
<dbReference type="STRING" id="1612202.SAMN05421734_10779"/>
<reference evidence="4" key="1">
    <citation type="submission" date="2016-09" db="EMBL/GenBank/DDBJ databases">
        <authorList>
            <person name="Varghese N."/>
            <person name="Submissions S."/>
        </authorList>
    </citation>
    <scope>NUCLEOTIDE SEQUENCE [LARGE SCALE GENOMIC DNA]</scope>
    <source>
        <strain evidence="4">S5</strain>
    </source>
</reference>
<dbReference type="Gene3D" id="2.40.260.10">
    <property type="entry name" value="Sortase"/>
    <property type="match status" value="1"/>
</dbReference>
<dbReference type="EMBL" id="FMYI01000007">
    <property type="protein sequence ID" value="SDC37663.1"/>
    <property type="molecule type" value="Genomic_DNA"/>
</dbReference>
<dbReference type="Pfam" id="PF04203">
    <property type="entry name" value="Sortase"/>
    <property type="match status" value="1"/>
</dbReference>
<dbReference type="InterPro" id="IPR005754">
    <property type="entry name" value="Sortase"/>
</dbReference>
<dbReference type="InterPro" id="IPR053525">
    <property type="entry name" value="Sortase_D"/>
</dbReference>
<protein>
    <submittedName>
        <fullName evidence="3">Sortase A</fullName>
    </submittedName>
</protein>